<gene>
    <name evidence="2" type="ORF">GCM10010319_13310</name>
</gene>
<proteinExistence type="predicted"/>
<protein>
    <submittedName>
        <fullName evidence="2">Uncharacterized protein</fullName>
    </submittedName>
</protein>
<evidence type="ECO:0000256" key="1">
    <source>
        <dbReference type="SAM" id="MobiDB-lite"/>
    </source>
</evidence>
<dbReference type="Proteomes" id="UP001500063">
    <property type="component" value="Unassembled WGS sequence"/>
</dbReference>
<name>A0ABN0WIN1_9ACTN</name>
<accession>A0ABN0WIN1</accession>
<reference evidence="2 3" key="1">
    <citation type="journal article" date="2019" name="Int. J. Syst. Evol. Microbiol.">
        <title>The Global Catalogue of Microorganisms (GCM) 10K type strain sequencing project: providing services to taxonomists for standard genome sequencing and annotation.</title>
        <authorList>
            <consortium name="The Broad Institute Genomics Platform"/>
            <consortium name="The Broad Institute Genome Sequencing Center for Infectious Disease"/>
            <person name="Wu L."/>
            <person name="Ma J."/>
        </authorList>
    </citation>
    <scope>NUCLEOTIDE SEQUENCE [LARGE SCALE GENOMIC DNA]</scope>
    <source>
        <strain evidence="2 3">JCM 4565</strain>
    </source>
</reference>
<feature type="region of interest" description="Disordered" evidence="1">
    <location>
        <begin position="34"/>
        <end position="71"/>
    </location>
</feature>
<sequence>MGLRSTLEPPPQLPRGTDQKVLDALPYGWLRLPATPHGRLPSDRLPKSRSATILRFGPGPEGRGPETIHEGRRTAVREVTLLPNSPC</sequence>
<organism evidence="2 3">
    <name type="scientific">Streptomyces blastmyceticus</name>
    <dbReference type="NCBI Taxonomy" id="68180"/>
    <lineage>
        <taxon>Bacteria</taxon>
        <taxon>Bacillati</taxon>
        <taxon>Actinomycetota</taxon>
        <taxon>Actinomycetes</taxon>
        <taxon>Kitasatosporales</taxon>
        <taxon>Streptomycetaceae</taxon>
        <taxon>Streptomyces</taxon>
    </lineage>
</organism>
<dbReference type="EMBL" id="BAAABW010000008">
    <property type="protein sequence ID" value="GAA0338676.1"/>
    <property type="molecule type" value="Genomic_DNA"/>
</dbReference>
<comment type="caution">
    <text evidence="2">The sequence shown here is derived from an EMBL/GenBank/DDBJ whole genome shotgun (WGS) entry which is preliminary data.</text>
</comment>
<evidence type="ECO:0000313" key="3">
    <source>
        <dbReference type="Proteomes" id="UP001500063"/>
    </source>
</evidence>
<evidence type="ECO:0000313" key="2">
    <source>
        <dbReference type="EMBL" id="GAA0338676.1"/>
    </source>
</evidence>
<keyword evidence="3" id="KW-1185">Reference proteome</keyword>